<dbReference type="EMBL" id="JBHLUH010000060">
    <property type="protein sequence ID" value="MFC0531476.1"/>
    <property type="molecule type" value="Genomic_DNA"/>
</dbReference>
<proteinExistence type="inferred from homology"/>
<reference evidence="4 5" key="1">
    <citation type="submission" date="2024-09" db="EMBL/GenBank/DDBJ databases">
        <authorList>
            <person name="Sun Q."/>
            <person name="Mori K."/>
        </authorList>
    </citation>
    <scope>NUCLEOTIDE SEQUENCE [LARGE SCALE GENOMIC DNA]</scope>
    <source>
        <strain evidence="4 5">TBRC 3947</strain>
    </source>
</reference>
<accession>A0ABV6M9S3</accession>
<dbReference type="SUPFAM" id="SSF54637">
    <property type="entry name" value="Thioesterase/thiol ester dehydrase-isomerase"/>
    <property type="match status" value="2"/>
</dbReference>
<dbReference type="Proteomes" id="UP001589867">
    <property type="component" value="Unassembled WGS sequence"/>
</dbReference>
<evidence type="ECO:0000256" key="1">
    <source>
        <dbReference type="ARBA" id="ARBA00005254"/>
    </source>
</evidence>
<dbReference type="InterPro" id="IPR002539">
    <property type="entry name" value="MaoC-like_dom"/>
</dbReference>
<evidence type="ECO:0000313" key="4">
    <source>
        <dbReference type="EMBL" id="MFC0531476.1"/>
    </source>
</evidence>
<dbReference type="RefSeq" id="WP_377255959.1">
    <property type="nucleotide sequence ID" value="NZ_JBHLUH010000060.1"/>
</dbReference>
<dbReference type="Gene3D" id="3.10.129.10">
    <property type="entry name" value="Hotdog Thioesterase"/>
    <property type="match status" value="2"/>
</dbReference>
<gene>
    <name evidence="4" type="ORF">ACFFIA_27910</name>
</gene>
<comment type="similarity">
    <text evidence="1">Belongs to the enoyl-CoA hydratase/isomerase family.</text>
</comment>
<protein>
    <submittedName>
        <fullName evidence="4">MaoC family dehydratase</fullName>
    </submittedName>
</protein>
<feature type="compositionally biased region" description="Low complexity" evidence="2">
    <location>
        <begin position="155"/>
        <end position="165"/>
    </location>
</feature>
<evidence type="ECO:0000313" key="5">
    <source>
        <dbReference type="Proteomes" id="UP001589867"/>
    </source>
</evidence>
<keyword evidence="5" id="KW-1185">Reference proteome</keyword>
<organism evidence="4 5">
    <name type="scientific">Phytohabitans kaempferiae</name>
    <dbReference type="NCBI Taxonomy" id="1620943"/>
    <lineage>
        <taxon>Bacteria</taxon>
        <taxon>Bacillati</taxon>
        <taxon>Actinomycetota</taxon>
        <taxon>Actinomycetes</taxon>
        <taxon>Micromonosporales</taxon>
        <taxon>Micromonosporaceae</taxon>
    </lineage>
</organism>
<evidence type="ECO:0000259" key="3">
    <source>
        <dbReference type="Pfam" id="PF01575"/>
    </source>
</evidence>
<comment type="caution">
    <text evidence="4">The sequence shown here is derived from an EMBL/GenBank/DDBJ whole genome shotgun (WGS) entry which is preliminary data.</text>
</comment>
<dbReference type="Pfam" id="PF01575">
    <property type="entry name" value="MaoC_dehydratas"/>
    <property type="match status" value="1"/>
</dbReference>
<feature type="region of interest" description="Disordered" evidence="2">
    <location>
        <begin position="148"/>
        <end position="167"/>
    </location>
</feature>
<evidence type="ECO:0000256" key="2">
    <source>
        <dbReference type="SAM" id="MobiDB-lite"/>
    </source>
</evidence>
<dbReference type="InterPro" id="IPR029069">
    <property type="entry name" value="HotDog_dom_sf"/>
</dbReference>
<feature type="domain" description="MaoC-like" evidence="3">
    <location>
        <begin position="178"/>
        <end position="274"/>
    </location>
</feature>
<name>A0ABV6M9S3_9ACTN</name>
<sequence length="303" mass="33227">MARLKERRWELMEVGEEFGPLDLEVTDHLVKSFVYAVDDDFRYLCDRPDTSRIAPPTLLCREARDVIRTGYDITSGGAGMHTKHECEIFASPTIGQVVRITGRHVAKFVKREKQYIVLESWIHDEAGHPLLRQLSTHIRALRPGVARETPRAVNGPTGPTPLGTPVAEDATRLRPGDQLRPLTKRITQEQLTVFAGTEWPNIHNDPAVAAAAGLRGTVASGLQTMAYVSQLMTGYCGDGWSAGGRLAVAFIAPVFVNEVVYASGEVSRIDERDGRQRLVADVWCETGAGVRVLAGTAEGWLSA</sequence>